<feature type="compositionally biased region" description="Low complexity" evidence="2">
    <location>
        <begin position="491"/>
        <end position="516"/>
    </location>
</feature>
<feature type="compositionally biased region" description="Polar residues" evidence="2">
    <location>
        <begin position="517"/>
        <end position="526"/>
    </location>
</feature>
<keyword evidence="3" id="KW-1133">Transmembrane helix</keyword>
<dbReference type="AlphaFoldDB" id="A0A849AFM5"/>
<feature type="region of interest" description="Disordered" evidence="2">
    <location>
        <begin position="479"/>
        <end position="526"/>
    </location>
</feature>
<feature type="compositionally biased region" description="Basic and acidic residues" evidence="2">
    <location>
        <begin position="8"/>
        <end position="17"/>
    </location>
</feature>
<evidence type="ECO:0000313" key="6">
    <source>
        <dbReference type="Proteomes" id="UP000557772"/>
    </source>
</evidence>
<feature type="transmembrane region" description="Helical" evidence="3">
    <location>
        <begin position="99"/>
        <end position="123"/>
    </location>
</feature>
<feature type="transmembrane region" description="Helical" evidence="3">
    <location>
        <begin position="135"/>
        <end position="155"/>
    </location>
</feature>
<keyword evidence="3" id="KW-0812">Transmembrane</keyword>
<dbReference type="PANTHER" id="PTHR33392">
    <property type="entry name" value="POLYISOPRENYL-TEICHOIC ACID--PEPTIDOGLYCAN TEICHOIC ACID TRANSFERASE TAGU"/>
    <property type="match status" value="1"/>
</dbReference>
<comment type="caution">
    <text evidence="5">The sequence shown here is derived from an EMBL/GenBank/DDBJ whole genome shotgun (WGS) entry which is preliminary data.</text>
</comment>
<keyword evidence="3" id="KW-0472">Membrane</keyword>
<feature type="transmembrane region" description="Helical" evidence="3">
    <location>
        <begin position="62"/>
        <end position="87"/>
    </location>
</feature>
<sequence>MASRRAMSGRDERHDDNPAEPPSSRQAAREFRAHEVRRGIGLTALSVLLPGLGLLWTRRRNVGLLFLGILAIVLISLAIILFSGGLVHGSAQLLTTKGLVLLLGICIGGGLLWLTGIVLTAVTTVGDRWPGQTRLLHGGFAALMCLVVAAPVALATRDVWITRSTFGTVFQGSKNKDAANPGGGSNPWKDIPRVNILLFGSDAGADRIKQRPDSLIVASVDTKTGDTVLVSVPRNMGHAPLPASNPLHSKYPNGFTCLPGQTDAACGLMEGIWQAGEDNKNLFPPDSEDPGLVTTRDAVSGVTGLKIDYTATVDLQGFQQLVDAMGGVYVNVKPDPNSSFDGIPIGGKLDSAGNVVPGSITGTIKPGYQKLDGYQALWYSRSRVASGDDQRMRRQRCMINNLISQVNPFEMVQKFTSIMSVAQKNIRIDMNQDDLPAFATLANRMKDGNMRSVNISDPVSNSNPNFDRIHALVQKAIDTPHNPKAPTPQKSTSPSASPSSSSSAPSSSGSSSSTSANPISDTADTC</sequence>
<evidence type="ECO:0000256" key="2">
    <source>
        <dbReference type="SAM" id="MobiDB-lite"/>
    </source>
</evidence>
<evidence type="ECO:0000259" key="4">
    <source>
        <dbReference type="Pfam" id="PF03816"/>
    </source>
</evidence>
<dbReference type="InterPro" id="IPR004474">
    <property type="entry name" value="LytR_CpsA_psr"/>
</dbReference>
<dbReference type="InterPro" id="IPR050922">
    <property type="entry name" value="LytR/CpsA/Psr_CW_biosynth"/>
</dbReference>
<dbReference type="RefSeq" id="WP_171152716.1">
    <property type="nucleotide sequence ID" value="NZ_JABENB010000001.1"/>
</dbReference>
<keyword evidence="6" id="KW-1185">Reference proteome</keyword>
<comment type="similarity">
    <text evidence="1">Belongs to the LytR/CpsA/Psr (LCP) family.</text>
</comment>
<name>A0A849AFM5_9MICO</name>
<dbReference type="PANTHER" id="PTHR33392:SF6">
    <property type="entry name" value="POLYISOPRENYL-TEICHOIC ACID--PEPTIDOGLYCAN TEICHOIC ACID TRANSFERASE TAGU"/>
    <property type="match status" value="1"/>
</dbReference>
<organism evidence="5 6">
    <name type="scientific">Flexivirga aerilata</name>
    <dbReference type="NCBI Taxonomy" id="1656889"/>
    <lineage>
        <taxon>Bacteria</taxon>
        <taxon>Bacillati</taxon>
        <taxon>Actinomycetota</taxon>
        <taxon>Actinomycetes</taxon>
        <taxon>Micrococcales</taxon>
        <taxon>Dermacoccaceae</taxon>
        <taxon>Flexivirga</taxon>
    </lineage>
</organism>
<evidence type="ECO:0000256" key="1">
    <source>
        <dbReference type="ARBA" id="ARBA00006068"/>
    </source>
</evidence>
<dbReference type="Pfam" id="PF03816">
    <property type="entry name" value="LytR_cpsA_psr"/>
    <property type="match status" value="1"/>
</dbReference>
<gene>
    <name evidence="5" type="ORF">HJ588_05225</name>
</gene>
<protein>
    <submittedName>
        <fullName evidence="5">LCP family protein</fullName>
    </submittedName>
</protein>
<evidence type="ECO:0000313" key="5">
    <source>
        <dbReference type="EMBL" id="NNG38677.1"/>
    </source>
</evidence>
<reference evidence="5 6" key="1">
    <citation type="submission" date="2020-05" db="EMBL/GenBank/DDBJ databases">
        <title>Flexivirga sp. ID2601S isolated from air conditioner.</title>
        <authorList>
            <person name="Kim D.H."/>
        </authorList>
    </citation>
    <scope>NUCLEOTIDE SEQUENCE [LARGE SCALE GENOMIC DNA]</scope>
    <source>
        <strain evidence="5 6">ID2601S</strain>
    </source>
</reference>
<accession>A0A849AFM5</accession>
<feature type="transmembrane region" description="Helical" evidence="3">
    <location>
        <begin position="39"/>
        <end position="56"/>
    </location>
</feature>
<dbReference type="Gene3D" id="3.40.630.190">
    <property type="entry name" value="LCP protein"/>
    <property type="match status" value="1"/>
</dbReference>
<feature type="region of interest" description="Disordered" evidence="2">
    <location>
        <begin position="1"/>
        <end position="28"/>
    </location>
</feature>
<dbReference type="Proteomes" id="UP000557772">
    <property type="component" value="Unassembled WGS sequence"/>
</dbReference>
<evidence type="ECO:0000256" key="3">
    <source>
        <dbReference type="SAM" id="Phobius"/>
    </source>
</evidence>
<dbReference type="EMBL" id="JABENB010000001">
    <property type="protein sequence ID" value="NNG38677.1"/>
    <property type="molecule type" value="Genomic_DNA"/>
</dbReference>
<feature type="domain" description="Cell envelope-related transcriptional attenuator" evidence="4">
    <location>
        <begin position="211"/>
        <end position="406"/>
    </location>
</feature>
<proteinExistence type="inferred from homology"/>